<evidence type="ECO:0000256" key="1">
    <source>
        <dbReference type="HAMAP-Rule" id="MF_00764"/>
    </source>
</evidence>
<dbReference type="NCBIfam" id="NF002900">
    <property type="entry name" value="PRK03467.1"/>
    <property type="match status" value="1"/>
</dbReference>
<keyword evidence="2" id="KW-0560">Oxidoreductase</keyword>
<dbReference type="HAMAP" id="MF_00764">
    <property type="entry name" value="UPF0306"/>
    <property type="match status" value="1"/>
</dbReference>
<comment type="similarity">
    <text evidence="1">Belongs to the UPF0306 family.</text>
</comment>
<dbReference type="RefSeq" id="WP_053907168.1">
    <property type="nucleotide sequence ID" value="NZ_CAWMUS010000003.1"/>
</dbReference>
<sequence length="145" mass="16818">MKTPTALNAIQRYLSRQHVFSIFTFHTDDYWPATCFYVFDKQEMSLIFMTEGDSRHGQLMQKNPAIAGTVSAQTKVISKIQGIQFRGQVIPLYACDADEARHKYCRRFPVALAAKTPIWKIYLQEIKMVNNTLGFGSKLYWQRED</sequence>
<dbReference type="AlphaFoldDB" id="A0A0N0Z9G0"/>
<dbReference type="InterPro" id="IPR011194">
    <property type="entry name" value="UPF0306"/>
</dbReference>
<dbReference type="PIRSF" id="PIRSF009554">
    <property type="entry name" value="UCP009554"/>
    <property type="match status" value="1"/>
</dbReference>
<keyword evidence="3" id="KW-1185">Reference proteome</keyword>
<name>A0A0N0Z9G0_9GAMM</name>
<protein>
    <recommendedName>
        <fullName evidence="1">UPF0306 protein M992_0317</fullName>
    </recommendedName>
</protein>
<dbReference type="SUPFAM" id="SSF50475">
    <property type="entry name" value="FMN-binding split barrel"/>
    <property type="match status" value="1"/>
</dbReference>
<dbReference type="GeneID" id="79718453"/>
<accession>A0A0N0Z9G0</accession>
<dbReference type="OrthoDB" id="8447155at2"/>
<dbReference type="GO" id="GO:0016491">
    <property type="term" value="F:oxidoreductase activity"/>
    <property type="evidence" value="ECO:0007669"/>
    <property type="project" value="UniProtKB-KW"/>
</dbReference>
<dbReference type="InterPro" id="IPR012349">
    <property type="entry name" value="Split_barrel_FMN-bd"/>
</dbReference>
<organism evidence="2 3">
    <name type="scientific">Moellerella wisconsensis ATCC 35017</name>
    <dbReference type="NCBI Taxonomy" id="1354267"/>
    <lineage>
        <taxon>Bacteria</taxon>
        <taxon>Pseudomonadati</taxon>
        <taxon>Pseudomonadota</taxon>
        <taxon>Gammaproteobacteria</taxon>
        <taxon>Enterobacterales</taxon>
        <taxon>Morganellaceae</taxon>
        <taxon>Moellerella</taxon>
    </lineage>
</organism>
<dbReference type="Proteomes" id="UP000053226">
    <property type="component" value="Unassembled WGS sequence"/>
</dbReference>
<dbReference type="Gene3D" id="2.30.110.10">
    <property type="entry name" value="Electron Transport, Fmn-binding Protein, Chain A"/>
    <property type="match status" value="1"/>
</dbReference>
<dbReference type="EMBL" id="LGAA01000003">
    <property type="protein sequence ID" value="KPD04209.1"/>
    <property type="molecule type" value="Genomic_DNA"/>
</dbReference>
<reference evidence="2 3" key="1">
    <citation type="submission" date="2015-07" db="EMBL/GenBank/DDBJ databases">
        <title>ATOL: Assembling a taxonomically balanced genome-scale reconstruction of the evolutionary history of the Enterobacteriaceae.</title>
        <authorList>
            <person name="Plunkett G.III."/>
            <person name="Neeno-Eckwall E.C."/>
            <person name="Glasner J.D."/>
            <person name="Perna N.T."/>
        </authorList>
    </citation>
    <scope>NUCLEOTIDE SEQUENCE [LARGE SCALE GENOMIC DNA]</scope>
    <source>
        <strain evidence="2 3">ATCC 35017</strain>
    </source>
</reference>
<gene>
    <name evidence="2" type="ORF">M992_0317</name>
</gene>
<evidence type="ECO:0000313" key="2">
    <source>
        <dbReference type="EMBL" id="KPD04209.1"/>
    </source>
</evidence>
<evidence type="ECO:0000313" key="3">
    <source>
        <dbReference type="Proteomes" id="UP000053226"/>
    </source>
</evidence>
<comment type="caution">
    <text evidence="2">The sequence shown here is derived from an EMBL/GenBank/DDBJ whole genome shotgun (WGS) entry which is preliminary data.</text>
</comment>
<proteinExistence type="inferred from homology"/>